<evidence type="ECO:0000256" key="1">
    <source>
        <dbReference type="HAMAP-Rule" id="MF_01054"/>
    </source>
</evidence>
<evidence type="ECO:0000313" key="4">
    <source>
        <dbReference type="Proteomes" id="UP001500339"/>
    </source>
</evidence>
<dbReference type="PANTHER" id="PTHR34875:SF6">
    <property type="entry name" value="UPF0237 PROTEIN MJ1558"/>
    <property type="match status" value="1"/>
</dbReference>
<reference evidence="3 4" key="1">
    <citation type="journal article" date="2019" name="Int. J. Syst. Evol. Microbiol.">
        <title>The Global Catalogue of Microorganisms (GCM) 10K type strain sequencing project: providing services to taxonomists for standard genome sequencing and annotation.</title>
        <authorList>
            <consortium name="The Broad Institute Genomics Platform"/>
            <consortium name="The Broad Institute Genome Sequencing Center for Infectious Disease"/>
            <person name="Wu L."/>
            <person name="Ma J."/>
        </authorList>
    </citation>
    <scope>NUCLEOTIDE SEQUENCE [LARGE SCALE GENOMIC DNA]</scope>
    <source>
        <strain evidence="3 4">JCM 1405</strain>
    </source>
</reference>
<gene>
    <name evidence="3" type="ORF">GCM10008905_11550</name>
</gene>
<dbReference type="InterPro" id="IPR002912">
    <property type="entry name" value="ACT_dom"/>
</dbReference>
<dbReference type="CDD" id="cd04872">
    <property type="entry name" value="ACT_1ZPV"/>
    <property type="match status" value="1"/>
</dbReference>
<dbReference type="NCBIfam" id="NF001220">
    <property type="entry name" value="PRK00194.1"/>
    <property type="match status" value="1"/>
</dbReference>
<keyword evidence="4" id="KW-1185">Reference proteome</keyword>
<accession>A0ABN1IU08</accession>
<dbReference type="HAMAP" id="MF_01054">
    <property type="entry name" value="UPF0237"/>
    <property type="match status" value="1"/>
</dbReference>
<sequence length="89" mass="10077">MKAIVTVIGKDMMGIIAGVSTELSKYNINILDISQTIIQEYFTMIMLIDLEKSTITFKDLKDSLKAKGEELAVSIKIQHEDIFNSMHRI</sequence>
<dbReference type="Proteomes" id="UP001500339">
    <property type="component" value="Unassembled WGS sequence"/>
</dbReference>
<comment type="caution">
    <text evidence="3">The sequence shown here is derived from an EMBL/GenBank/DDBJ whole genome shotgun (WGS) entry which is preliminary data.</text>
</comment>
<comment type="similarity">
    <text evidence="1">Belongs to the UPF0237 family.</text>
</comment>
<organism evidence="3 4">
    <name type="scientific">Clostridium malenominatum</name>
    <dbReference type="NCBI Taxonomy" id="1539"/>
    <lineage>
        <taxon>Bacteria</taxon>
        <taxon>Bacillati</taxon>
        <taxon>Bacillota</taxon>
        <taxon>Clostridia</taxon>
        <taxon>Eubacteriales</taxon>
        <taxon>Clostridiaceae</taxon>
        <taxon>Clostridium</taxon>
    </lineage>
</organism>
<dbReference type="InterPro" id="IPR050990">
    <property type="entry name" value="UPF0237/GcvR_regulator"/>
</dbReference>
<dbReference type="Gene3D" id="3.30.70.260">
    <property type="match status" value="1"/>
</dbReference>
<evidence type="ECO:0000259" key="2">
    <source>
        <dbReference type="PROSITE" id="PS51671"/>
    </source>
</evidence>
<dbReference type="InterPro" id="IPR022986">
    <property type="entry name" value="UPF0237_ACT"/>
</dbReference>
<name>A0ABN1IU08_9CLOT</name>
<evidence type="ECO:0000313" key="3">
    <source>
        <dbReference type="EMBL" id="GAA0721273.1"/>
    </source>
</evidence>
<dbReference type="InterPro" id="IPR045865">
    <property type="entry name" value="ACT-like_dom_sf"/>
</dbReference>
<dbReference type="PROSITE" id="PS51671">
    <property type="entry name" value="ACT"/>
    <property type="match status" value="1"/>
</dbReference>
<protein>
    <recommendedName>
        <fullName evidence="1">UPF0237 protein GCM10008905_11550</fullName>
    </recommendedName>
</protein>
<feature type="domain" description="ACT" evidence="2">
    <location>
        <begin position="4"/>
        <end position="78"/>
    </location>
</feature>
<dbReference type="EMBL" id="BAAACF010000001">
    <property type="protein sequence ID" value="GAA0721273.1"/>
    <property type="molecule type" value="Genomic_DNA"/>
</dbReference>
<proteinExistence type="inferred from homology"/>
<dbReference type="SUPFAM" id="SSF55021">
    <property type="entry name" value="ACT-like"/>
    <property type="match status" value="1"/>
</dbReference>
<dbReference type="PANTHER" id="PTHR34875">
    <property type="entry name" value="UPF0237 PROTEIN MJ1558"/>
    <property type="match status" value="1"/>
</dbReference>
<dbReference type="Pfam" id="PF13740">
    <property type="entry name" value="ACT_6"/>
    <property type="match status" value="1"/>
</dbReference>
<dbReference type="RefSeq" id="WP_343767670.1">
    <property type="nucleotide sequence ID" value="NZ_BAAACF010000001.1"/>
</dbReference>